<keyword evidence="2" id="KW-0540">Nuclease</keyword>
<dbReference type="Gene3D" id="3.30.230.10">
    <property type="match status" value="1"/>
</dbReference>
<dbReference type="EMBL" id="MFAY01000060">
    <property type="protein sequence ID" value="OGD87357.1"/>
    <property type="molecule type" value="Genomic_DNA"/>
</dbReference>
<evidence type="ECO:0000256" key="5">
    <source>
        <dbReference type="ARBA" id="ARBA00022884"/>
    </source>
</evidence>
<evidence type="ECO:0000313" key="7">
    <source>
        <dbReference type="Proteomes" id="UP000178577"/>
    </source>
</evidence>
<dbReference type="InterPro" id="IPR020568">
    <property type="entry name" value="Ribosomal_Su5_D2-typ_SF"/>
</dbReference>
<evidence type="ECO:0000256" key="2">
    <source>
        <dbReference type="ARBA" id="ARBA00022722"/>
    </source>
</evidence>
<evidence type="ECO:0000313" key="6">
    <source>
        <dbReference type="EMBL" id="OGD87357.1"/>
    </source>
</evidence>
<evidence type="ECO:0000256" key="1">
    <source>
        <dbReference type="ARBA" id="ARBA00022694"/>
    </source>
</evidence>
<dbReference type="InterPro" id="IPR000100">
    <property type="entry name" value="RNase_P"/>
</dbReference>
<dbReference type="InterPro" id="IPR014721">
    <property type="entry name" value="Ribsml_uS5_D2-typ_fold_subgr"/>
</dbReference>
<name>A0A1F5G683_9BACT</name>
<dbReference type="SUPFAM" id="SSF54211">
    <property type="entry name" value="Ribosomal protein S5 domain 2-like"/>
    <property type="match status" value="1"/>
</dbReference>
<protein>
    <submittedName>
        <fullName evidence="6">Uncharacterized protein</fullName>
    </submittedName>
</protein>
<keyword evidence="3" id="KW-0255">Endonuclease</keyword>
<dbReference type="Pfam" id="PF00825">
    <property type="entry name" value="Ribonuclease_P"/>
    <property type="match status" value="1"/>
</dbReference>
<dbReference type="GO" id="GO:0004526">
    <property type="term" value="F:ribonuclease P activity"/>
    <property type="evidence" value="ECO:0007669"/>
    <property type="project" value="InterPro"/>
</dbReference>
<gene>
    <name evidence="6" type="ORF">A2693_00155</name>
</gene>
<comment type="caution">
    <text evidence="6">The sequence shown here is derived from an EMBL/GenBank/DDBJ whole genome shotgun (WGS) entry which is preliminary data.</text>
</comment>
<accession>A0A1F5G683</accession>
<dbReference type="GO" id="GO:0008033">
    <property type="term" value="P:tRNA processing"/>
    <property type="evidence" value="ECO:0007669"/>
    <property type="project" value="UniProtKB-KW"/>
</dbReference>
<organism evidence="6 7">
    <name type="scientific">Candidatus Curtissbacteria bacterium RIFCSPHIGHO2_01_FULL_40_12</name>
    <dbReference type="NCBI Taxonomy" id="1797710"/>
    <lineage>
        <taxon>Bacteria</taxon>
        <taxon>Candidatus Curtissiibacteriota</taxon>
    </lineage>
</organism>
<reference evidence="6 7" key="1">
    <citation type="journal article" date="2016" name="Nat. Commun.">
        <title>Thousands of microbial genomes shed light on interconnected biogeochemical processes in an aquifer system.</title>
        <authorList>
            <person name="Anantharaman K."/>
            <person name="Brown C.T."/>
            <person name="Hug L.A."/>
            <person name="Sharon I."/>
            <person name="Castelle C.J."/>
            <person name="Probst A.J."/>
            <person name="Thomas B.C."/>
            <person name="Singh A."/>
            <person name="Wilkins M.J."/>
            <person name="Karaoz U."/>
            <person name="Brodie E.L."/>
            <person name="Williams K.H."/>
            <person name="Hubbard S.S."/>
            <person name="Banfield J.F."/>
        </authorList>
    </citation>
    <scope>NUCLEOTIDE SEQUENCE [LARGE SCALE GENOMIC DNA]</scope>
</reference>
<dbReference type="AlphaFoldDB" id="A0A1F5G683"/>
<evidence type="ECO:0000256" key="3">
    <source>
        <dbReference type="ARBA" id="ARBA00022759"/>
    </source>
</evidence>
<dbReference type="Proteomes" id="UP000178577">
    <property type="component" value="Unassembled WGS sequence"/>
</dbReference>
<keyword evidence="5" id="KW-0694">RNA-binding</keyword>
<sequence>MDKFSVIFKKNLPFSKIKVVVSKKVAPKAVDRNRIRRLFMEAARKIQLTGELVIIVKENIKDLKMHQVEKLLIEKIRKVK</sequence>
<evidence type="ECO:0000256" key="4">
    <source>
        <dbReference type="ARBA" id="ARBA00022801"/>
    </source>
</evidence>
<keyword evidence="1" id="KW-0819">tRNA processing</keyword>
<keyword evidence="4" id="KW-0378">Hydrolase</keyword>
<proteinExistence type="predicted"/>
<dbReference type="GO" id="GO:0000049">
    <property type="term" value="F:tRNA binding"/>
    <property type="evidence" value="ECO:0007669"/>
    <property type="project" value="InterPro"/>
</dbReference>